<evidence type="ECO:0000313" key="2">
    <source>
        <dbReference type="EMBL" id="GGH66736.1"/>
    </source>
</evidence>
<dbReference type="EMBL" id="BMIB01000002">
    <property type="protein sequence ID" value="GGH66736.1"/>
    <property type="molecule type" value="Genomic_DNA"/>
</dbReference>
<dbReference type="AlphaFoldDB" id="A0A917IX72"/>
<feature type="region of interest" description="Disordered" evidence="1">
    <location>
        <begin position="75"/>
        <end position="94"/>
    </location>
</feature>
<sequence length="124" mass="13520">MLYTTKTTKIFAQVNIADYRYMGFLLAYKENKCLKGQASAAEVAAAEAAWGITLPLALKEQMMLTALRIILPGVRRSSNEGGGKKVADESSSDGKTPLLIQWLTSDYVDVPVKFSAPAQKQTAF</sequence>
<dbReference type="RefSeq" id="WP_188952003.1">
    <property type="nucleotide sequence ID" value="NZ_BMIB01000002.1"/>
</dbReference>
<reference evidence="2" key="1">
    <citation type="journal article" date="2014" name="Int. J. Syst. Evol. Microbiol.">
        <title>Complete genome sequence of Corynebacterium casei LMG S-19264T (=DSM 44701T), isolated from a smear-ripened cheese.</title>
        <authorList>
            <consortium name="US DOE Joint Genome Institute (JGI-PGF)"/>
            <person name="Walter F."/>
            <person name="Albersmeier A."/>
            <person name="Kalinowski J."/>
            <person name="Ruckert C."/>
        </authorList>
    </citation>
    <scope>NUCLEOTIDE SEQUENCE</scope>
    <source>
        <strain evidence="2">CGMCC 1.15290</strain>
    </source>
</reference>
<comment type="caution">
    <text evidence="2">The sequence shown here is derived from an EMBL/GenBank/DDBJ whole genome shotgun (WGS) entry which is preliminary data.</text>
</comment>
<proteinExistence type="predicted"/>
<dbReference type="Proteomes" id="UP000627292">
    <property type="component" value="Unassembled WGS sequence"/>
</dbReference>
<name>A0A917IX72_9BACT</name>
<gene>
    <name evidence="2" type="ORF">GCM10011379_21230</name>
</gene>
<evidence type="ECO:0000256" key="1">
    <source>
        <dbReference type="SAM" id="MobiDB-lite"/>
    </source>
</evidence>
<accession>A0A917IX72</accession>
<organism evidence="2 3">
    <name type="scientific">Filimonas zeae</name>
    <dbReference type="NCBI Taxonomy" id="1737353"/>
    <lineage>
        <taxon>Bacteria</taxon>
        <taxon>Pseudomonadati</taxon>
        <taxon>Bacteroidota</taxon>
        <taxon>Chitinophagia</taxon>
        <taxon>Chitinophagales</taxon>
        <taxon>Chitinophagaceae</taxon>
        <taxon>Filimonas</taxon>
    </lineage>
</organism>
<reference evidence="2" key="2">
    <citation type="submission" date="2020-09" db="EMBL/GenBank/DDBJ databases">
        <authorList>
            <person name="Sun Q."/>
            <person name="Zhou Y."/>
        </authorList>
    </citation>
    <scope>NUCLEOTIDE SEQUENCE</scope>
    <source>
        <strain evidence="2">CGMCC 1.15290</strain>
    </source>
</reference>
<protein>
    <submittedName>
        <fullName evidence="2">Uncharacterized protein</fullName>
    </submittedName>
</protein>
<keyword evidence="3" id="KW-1185">Reference proteome</keyword>
<evidence type="ECO:0000313" key="3">
    <source>
        <dbReference type="Proteomes" id="UP000627292"/>
    </source>
</evidence>